<proteinExistence type="predicted"/>
<keyword evidence="1" id="KW-1133">Transmembrane helix</keyword>
<dbReference type="InterPro" id="IPR009079">
    <property type="entry name" value="4_helix_cytokine-like_core"/>
</dbReference>
<accession>A0A5C6MHA4</accession>
<keyword evidence="3" id="KW-1185">Reference proteome</keyword>
<evidence type="ECO:0000313" key="3">
    <source>
        <dbReference type="Proteomes" id="UP000324091"/>
    </source>
</evidence>
<dbReference type="AlphaFoldDB" id="A0A5C6MHA4"/>
<name>A0A5C6MHA4_9TELE</name>
<dbReference type="EMBL" id="RHFK02000228">
    <property type="protein sequence ID" value="TWW54462.1"/>
    <property type="molecule type" value="Genomic_DNA"/>
</dbReference>
<sequence>MSHTGIVVIITLITIMLKGISLLFFMGVVLSPGLCCDWLAHFGHLSNQSLSLIRIMGGPLTNQQSPVSFPKELYRRAHNATVDFQLAFLRDSLKLIKRLWLKLFQHDELSSVTWGTTNTEHFLMTILRQHREVKRCVSKKRKADGKLVKYYLTLERHTLHQKANRTEAWELIRKVTQHHLEQLHMLVASIIHAISR</sequence>
<dbReference type="SUPFAM" id="SSF47266">
    <property type="entry name" value="4-helical cytokines"/>
    <property type="match status" value="1"/>
</dbReference>
<keyword evidence="1" id="KW-0812">Transmembrane</keyword>
<feature type="transmembrane region" description="Helical" evidence="1">
    <location>
        <begin position="6"/>
        <end position="30"/>
    </location>
</feature>
<dbReference type="Gene3D" id="1.20.1250.10">
    <property type="match status" value="1"/>
</dbReference>
<protein>
    <submittedName>
        <fullName evidence="2">Uncharacterized protein</fullName>
    </submittedName>
</protein>
<reference evidence="2 3" key="1">
    <citation type="submission" date="2019-04" db="EMBL/GenBank/DDBJ databases">
        <title>Chromosome genome assembly for Takifugu flavidus.</title>
        <authorList>
            <person name="Xiao S."/>
        </authorList>
    </citation>
    <scope>NUCLEOTIDE SEQUENCE [LARGE SCALE GENOMIC DNA]</scope>
    <source>
        <strain evidence="2">HTHZ2018</strain>
        <tissue evidence="2">Muscle</tissue>
    </source>
</reference>
<keyword evidence="1" id="KW-0472">Membrane</keyword>
<evidence type="ECO:0000256" key="1">
    <source>
        <dbReference type="SAM" id="Phobius"/>
    </source>
</evidence>
<organism evidence="2 3">
    <name type="scientific">Takifugu flavidus</name>
    <name type="common">sansaifugu</name>
    <dbReference type="NCBI Taxonomy" id="433684"/>
    <lineage>
        <taxon>Eukaryota</taxon>
        <taxon>Metazoa</taxon>
        <taxon>Chordata</taxon>
        <taxon>Craniata</taxon>
        <taxon>Vertebrata</taxon>
        <taxon>Euteleostomi</taxon>
        <taxon>Actinopterygii</taxon>
        <taxon>Neopterygii</taxon>
        <taxon>Teleostei</taxon>
        <taxon>Neoteleostei</taxon>
        <taxon>Acanthomorphata</taxon>
        <taxon>Eupercaria</taxon>
        <taxon>Tetraodontiformes</taxon>
        <taxon>Tetradontoidea</taxon>
        <taxon>Tetraodontidae</taxon>
        <taxon>Takifugu</taxon>
    </lineage>
</organism>
<gene>
    <name evidence="2" type="ORF">D4764_0091990</name>
</gene>
<comment type="caution">
    <text evidence="2">The sequence shown here is derived from an EMBL/GenBank/DDBJ whole genome shotgun (WGS) entry which is preliminary data.</text>
</comment>
<evidence type="ECO:0000313" key="2">
    <source>
        <dbReference type="EMBL" id="TWW54462.1"/>
    </source>
</evidence>
<dbReference type="Proteomes" id="UP000324091">
    <property type="component" value="Unassembled WGS sequence"/>
</dbReference>